<dbReference type="GO" id="GO:0031269">
    <property type="term" value="P:pseudopodium assembly"/>
    <property type="evidence" value="ECO:0007669"/>
    <property type="project" value="UniProtKB-ARBA"/>
</dbReference>
<dbReference type="Pfam" id="PF00069">
    <property type="entry name" value="Pkinase"/>
    <property type="match status" value="1"/>
</dbReference>
<dbReference type="Gene3D" id="2.30.29.30">
    <property type="entry name" value="Pleckstrin-homology domain (PH domain)/Phosphotyrosine-binding domain (PTB)"/>
    <property type="match status" value="1"/>
</dbReference>
<keyword evidence="6" id="KW-0808">Transferase</keyword>
<dbReference type="FunFam" id="1.10.510.10:FF:000008">
    <property type="entry name" value="Non-specific serine/threonine protein kinase"/>
    <property type="match status" value="1"/>
</dbReference>
<evidence type="ECO:0000256" key="6">
    <source>
        <dbReference type="ARBA" id="ARBA00022679"/>
    </source>
</evidence>
<sequence>MSKPHQGWLVKQGGSYKSWKKRHCVIRDGALHYSKSPGEKPLGQMELRGSLIQNNNTKKKFVFEIGTEKRLYLLIAETEKERTEWVNALKAEQARIEGRGVAAGGGSSSSPKPEAKKEEKVADTPVENNSNNSDTPAKKEKVTQDDFDKLKVIGQGSFGQVLLVKRKGQDTVYAMKILDKKNIMERNEAEHAKTEKNVLQKLVHPFLVNLHYSFQTPDKLYFVMDYVNGGELFFHLQKSRTFDEERTRFYCAEICCGLEYLHEAGVLYRDLKPENLLLTAEGHICMTDFGIAKEGLTNEDDRTGTFCGTPEYLAPEVLEGRGYGKGVDWWSFGTLMFEMLTGLPPFYSQDVQKMYSKIMSAKVKYPDTMGADAKDLLEKLLTRDPDERLSDPKEIKKHPFFQSIDWEKLVAREMKPPFVPPVKDAADIGMIDTEFTDMDVNDVDTSGGSGEAQPNFDGFTYVAESELGEGE</sequence>
<dbReference type="InterPro" id="IPR011993">
    <property type="entry name" value="PH-like_dom_sf"/>
</dbReference>
<dbReference type="PROSITE" id="PS50003">
    <property type="entry name" value="PH_DOMAIN"/>
    <property type="match status" value="1"/>
</dbReference>
<evidence type="ECO:0000256" key="4">
    <source>
        <dbReference type="ARBA" id="ARBA00022527"/>
    </source>
</evidence>
<dbReference type="GO" id="GO:0005524">
    <property type="term" value="F:ATP binding"/>
    <property type="evidence" value="ECO:0007669"/>
    <property type="project" value="UniProtKB-UniRule"/>
</dbReference>
<dbReference type="GO" id="GO:0110094">
    <property type="term" value="P:polyphosphate-mediated signaling"/>
    <property type="evidence" value="ECO:0007669"/>
    <property type="project" value="UniProtKB-ARBA"/>
</dbReference>
<dbReference type="SMART" id="SM00133">
    <property type="entry name" value="S_TK_X"/>
    <property type="match status" value="1"/>
</dbReference>
<evidence type="ECO:0000256" key="10">
    <source>
        <dbReference type="ARBA" id="ARBA00047899"/>
    </source>
</evidence>
<keyword evidence="8" id="KW-0418">Kinase</keyword>
<dbReference type="Gene3D" id="1.10.510.10">
    <property type="entry name" value="Transferase(Phosphotransferase) domain 1"/>
    <property type="match status" value="1"/>
</dbReference>
<feature type="binding site" evidence="12">
    <location>
        <position position="176"/>
    </location>
    <ligand>
        <name>ATP</name>
        <dbReference type="ChEBI" id="CHEBI:30616"/>
    </ligand>
</feature>
<dbReference type="AlphaFoldDB" id="A0A7S4NQJ2"/>
<dbReference type="EMBL" id="HBKR01014933">
    <property type="protein sequence ID" value="CAE2302367.1"/>
    <property type="molecule type" value="Transcribed_RNA"/>
</dbReference>
<evidence type="ECO:0000313" key="18">
    <source>
        <dbReference type="EMBL" id="CAE2302367.1"/>
    </source>
</evidence>
<dbReference type="SUPFAM" id="SSF56112">
    <property type="entry name" value="Protein kinase-like (PK-like)"/>
    <property type="match status" value="1"/>
</dbReference>
<dbReference type="GO" id="GO:0006935">
    <property type="term" value="P:chemotaxis"/>
    <property type="evidence" value="ECO:0007669"/>
    <property type="project" value="UniProtKB-KW"/>
</dbReference>
<keyword evidence="7 12" id="KW-0547">Nucleotide-binding</keyword>
<dbReference type="SMART" id="SM00220">
    <property type="entry name" value="S_TKc"/>
    <property type="match status" value="1"/>
</dbReference>
<dbReference type="PROSITE" id="PS00107">
    <property type="entry name" value="PROTEIN_KINASE_ATP"/>
    <property type="match status" value="1"/>
</dbReference>
<comment type="similarity">
    <text evidence="1">Belongs to the protein kinase superfamily. AGC Ser/Thr protein kinase family. RAC subfamily.</text>
</comment>
<keyword evidence="5" id="KW-0597">Phosphoprotein</keyword>
<dbReference type="GO" id="GO:0030334">
    <property type="term" value="P:regulation of cell migration"/>
    <property type="evidence" value="ECO:0007669"/>
    <property type="project" value="UniProtKB-ARBA"/>
</dbReference>
<name>A0A7S4NQJ2_9EUKA</name>
<dbReference type="GO" id="GO:0004691">
    <property type="term" value="F:cAMP-dependent protein kinase activity"/>
    <property type="evidence" value="ECO:0007669"/>
    <property type="project" value="UniProtKB-ARBA"/>
</dbReference>
<dbReference type="GO" id="GO:1904630">
    <property type="term" value="P:cellular response to diterpene"/>
    <property type="evidence" value="ECO:0007669"/>
    <property type="project" value="UniProtKB-ARBA"/>
</dbReference>
<evidence type="ECO:0000256" key="12">
    <source>
        <dbReference type="PROSITE-ProRule" id="PRU10141"/>
    </source>
</evidence>
<dbReference type="InterPro" id="IPR017892">
    <property type="entry name" value="Pkinase_C"/>
</dbReference>
<dbReference type="InterPro" id="IPR017441">
    <property type="entry name" value="Protein_kinase_ATP_BS"/>
</dbReference>
<accession>A0A7S4NQJ2</accession>
<evidence type="ECO:0000256" key="8">
    <source>
        <dbReference type="ARBA" id="ARBA00022777"/>
    </source>
</evidence>
<dbReference type="InterPro" id="IPR008271">
    <property type="entry name" value="Ser/Thr_kinase_AS"/>
</dbReference>
<keyword evidence="9 12" id="KW-0067">ATP-binding</keyword>
<organism evidence="18">
    <name type="scientific">Paramoeba aestuarina</name>
    <dbReference type="NCBI Taxonomy" id="180227"/>
    <lineage>
        <taxon>Eukaryota</taxon>
        <taxon>Amoebozoa</taxon>
        <taxon>Discosea</taxon>
        <taxon>Flabellinia</taxon>
        <taxon>Dactylopodida</taxon>
        <taxon>Paramoebidae</taxon>
        <taxon>Paramoeba</taxon>
    </lineage>
</organism>
<feature type="region of interest" description="Disordered" evidence="14">
    <location>
        <begin position="99"/>
        <end position="141"/>
    </location>
</feature>
<protein>
    <recommendedName>
        <fullName evidence="2">non-specific serine/threonine protein kinase</fullName>
        <ecNumber evidence="2">2.7.11.1</ecNumber>
    </recommendedName>
</protein>
<reference evidence="18" key="1">
    <citation type="submission" date="2021-01" db="EMBL/GenBank/DDBJ databases">
        <authorList>
            <person name="Corre E."/>
            <person name="Pelletier E."/>
            <person name="Niang G."/>
            <person name="Scheremetjew M."/>
            <person name="Finn R."/>
            <person name="Kale V."/>
            <person name="Holt S."/>
            <person name="Cochrane G."/>
            <person name="Meng A."/>
            <person name="Brown T."/>
            <person name="Cohen L."/>
        </authorList>
    </citation>
    <scope>NUCLEOTIDE SEQUENCE</scope>
    <source>
        <strain evidence="18">SoJaBio B1-5/56/2</strain>
    </source>
</reference>
<feature type="compositionally biased region" description="Polar residues" evidence="14">
    <location>
        <begin position="126"/>
        <end position="135"/>
    </location>
</feature>
<dbReference type="GO" id="GO:0046580">
    <property type="term" value="P:negative regulation of Ras protein signal transduction"/>
    <property type="evidence" value="ECO:0007669"/>
    <property type="project" value="UniProtKB-ARBA"/>
</dbReference>
<evidence type="ECO:0000256" key="2">
    <source>
        <dbReference type="ARBA" id="ARBA00012513"/>
    </source>
</evidence>
<keyword evidence="4 13" id="KW-0723">Serine/threonine-protein kinase</keyword>
<gene>
    <name evidence="18" type="ORF">NAES01612_LOCUS9888</name>
</gene>
<evidence type="ECO:0000256" key="13">
    <source>
        <dbReference type="RuleBase" id="RU000304"/>
    </source>
</evidence>
<evidence type="ECO:0000256" key="11">
    <source>
        <dbReference type="ARBA" id="ARBA00048679"/>
    </source>
</evidence>
<dbReference type="PANTHER" id="PTHR24351">
    <property type="entry name" value="RIBOSOMAL PROTEIN S6 KINASE"/>
    <property type="match status" value="1"/>
</dbReference>
<evidence type="ECO:0000256" key="3">
    <source>
        <dbReference type="ARBA" id="ARBA00022500"/>
    </source>
</evidence>
<dbReference type="Pfam" id="PF00433">
    <property type="entry name" value="Pkinase_C"/>
    <property type="match status" value="1"/>
</dbReference>
<proteinExistence type="inferred from homology"/>
<dbReference type="InterPro" id="IPR011009">
    <property type="entry name" value="Kinase-like_dom_sf"/>
</dbReference>
<dbReference type="FunFam" id="3.30.200.20:FF:000048">
    <property type="entry name" value="Non-specific serine/threonine protein kinase"/>
    <property type="match status" value="1"/>
</dbReference>
<evidence type="ECO:0000256" key="1">
    <source>
        <dbReference type="ARBA" id="ARBA00006935"/>
    </source>
</evidence>
<dbReference type="GO" id="GO:0032060">
    <property type="term" value="P:bleb assembly"/>
    <property type="evidence" value="ECO:0007669"/>
    <property type="project" value="UniProtKB-ARBA"/>
</dbReference>
<evidence type="ECO:0000259" key="17">
    <source>
        <dbReference type="PROSITE" id="PS51285"/>
    </source>
</evidence>
<feature type="region of interest" description="Disordered" evidence="14">
    <location>
        <begin position="439"/>
        <end position="471"/>
    </location>
</feature>
<dbReference type="SUPFAM" id="SSF50729">
    <property type="entry name" value="PH domain-like"/>
    <property type="match status" value="1"/>
</dbReference>
<evidence type="ECO:0000259" key="16">
    <source>
        <dbReference type="PROSITE" id="PS50011"/>
    </source>
</evidence>
<evidence type="ECO:0000256" key="14">
    <source>
        <dbReference type="SAM" id="MobiDB-lite"/>
    </source>
</evidence>
<dbReference type="GO" id="GO:0050920">
    <property type="term" value="P:regulation of chemotaxis"/>
    <property type="evidence" value="ECO:0007669"/>
    <property type="project" value="UniProtKB-ARBA"/>
</dbReference>
<dbReference type="InterPro" id="IPR000961">
    <property type="entry name" value="AGC-kinase_C"/>
</dbReference>
<dbReference type="PROSITE" id="PS00108">
    <property type="entry name" value="PROTEIN_KINASE_ST"/>
    <property type="match status" value="1"/>
</dbReference>
<evidence type="ECO:0000256" key="9">
    <source>
        <dbReference type="ARBA" id="ARBA00022840"/>
    </source>
</evidence>
<dbReference type="EC" id="2.7.11.1" evidence="2"/>
<dbReference type="FunFam" id="2.30.29.30:FF:000286">
    <property type="entry name" value="PH-protein kinase domain containing protein"/>
    <property type="match status" value="1"/>
</dbReference>
<feature type="domain" description="PH" evidence="15">
    <location>
        <begin position="2"/>
        <end position="94"/>
    </location>
</feature>
<keyword evidence="3" id="KW-0145">Chemotaxis</keyword>
<feature type="domain" description="AGC-kinase C-terminal" evidence="17">
    <location>
        <begin position="402"/>
        <end position="471"/>
    </location>
</feature>
<dbReference type="PROSITE" id="PS51285">
    <property type="entry name" value="AGC_KINASE_CTER"/>
    <property type="match status" value="1"/>
</dbReference>
<comment type="catalytic activity">
    <reaction evidence="10">
        <text>L-threonyl-[protein] + ATP = O-phospho-L-threonyl-[protein] + ADP + H(+)</text>
        <dbReference type="Rhea" id="RHEA:46608"/>
        <dbReference type="Rhea" id="RHEA-COMP:11060"/>
        <dbReference type="Rhea" id="RHEA-COMP:11605"/>
        <dbReference type="ChEBI" id="CHEBI:15378"/>
        <dbReference type="ChEBI" id="CHEBI:30013"/>
        <dbReference type="ChEBI" id="CHEBI:30616"/>
        <dbReference type="ChEBI" id="CHEBI:61977"/>
        <dbReference type="ChEBI" id="CHEBI:456216"/>
        <dbReference type="EC" id="2.7.11.1"/>
    </reaction>
</comment>
<dbReference type="InterPro" id="IPR000719">
    <property type="entry name" value="Prot_kinase_dom"/>
</dbReference>
<dbReference type="GO" id="GO:0005547">
    <property type="term" value="F:phosphatidylinositol-3,4,5-trisphosphate binding"/>
    <property type="evidence" value="ECO:0007669"/>
    <property type="project" value="UniProtKB-ARBA"/>
</dbReference>
<dbReference type="SMART" id="SM00233">
    <property type="entry name" value="PH"/>
    <property type="match status" value="1"/>
</dbReference>
<feature type="compositionally biased region" description="Basic and acidic residues" evidence="14">
    <location>
        <begin position="113"/>
        <end position="122"/>
    </location>
</feature>
<feature type="domain" description="Protein kinase" evidence="16">
    <location>
        <begin position="147"/>
        <end position="401"/>
    </location>
</feature>
<evidence type="ECO:0000256" key="7">
    <source>
        <dbReference type="ARBA" id="ARBA00022741"/>
    </source>
</evidence>
<comment type="catalytic activity">
    <reaction evidence="11">
        <text>L-seryl-[protein] + ATP = O-phospho-L-seryl-[protein] + ADP + H(+)</text>
        <dbReference type="Rhea" id="RHEA:17989"/>
        <dbReference type="Rhea" id="RHEA-COMP:9863"/>
        <dbReference type="Rhea" id="RHEA-COMP:11604"/>
        <dbReference type="ChEBI" id="CHEBI:15378"/>
        <dbReference type="ChEBI" id="CHEBI:29999"/>
        <dbReference type="ChEBI" id="CHEBI:30616"/>
        <dbReference type="ChEBI" id="CHEBI:83421"/>
        <dbReference type="ChEBI" id="CHEBI:456216"/>
        <dbReference type="EC" id="2.7.11.1"/>
    </reaction>
</comment>
<dbReference type="Pfam" id="PF00169">
    <property type="entry name" value="PH"/>
    <property type="match status" value="1"/>
</dbReference>
<dbReference type="InterPro" id="IPR001849">
    <property type="entry name" value="PH_domain"/>
</dbReference>
<evidence type="ECO:0000256" key="5">
    <source>
        <dbReference type="ARBA" id="ARBA00022553"/>
    </source>
</evidence>
<dbReference type="GO" id="GO:1905303">
    <property type="term" value="P:positive regulation of macropinocytosis"/>
    <property type="evidence" value="ECO:0007669"/>
    <property type="project" value="UniProtKB-ARBA"/>
</dbReference>
<evidence type="ECO:0000259" key="15">
    <source>
        <dbReference type="PROSITE" id="PS50003"/>
    </source>
</evidence>
<dbReference type="Gene3D" id="3.30.200.20">
    <property type="entry name" value="Phosphorylase Kinase, domain 1"/>
    <property type="match status" value="1"/>
</dbReference>
<dbReference type="PROSITE" id="PS50011">
    <property type="entry name" value="PROTEIN_KINASE_DOM"/>
    <property type="match status" value="1"/>
</dbReference>